<gene>
    <name evidence="1" type="ORF">GK108_20050</name>
</gene>
<sequence length="137" mass="15574">MKTTFDQVNILYSRLSGSNLKTAITGSIYKLVRLTDSKLEDVVVNSLPVTNDQIQRGTANVNIYVPDITYKPQNGKAQLVPNAERLYELAAIATQVVNEHSTPDYTFWLVNQSLIPEPETNQHYINLRIDFRFFPSL</sequence>
<evidence type="ECO:0000313" key="2">
    <source>
        <dbReference type="Proteomes" id="UP000474175"/>
    </source>
</evidence>
<protein>
    <recommendedName>
        <fullName evidence="3">DUF3168 domain-containing protein</fullName>
    </recommendedName>
</protein>
<comment type="caution">
    <text evidence="1">The sequence shown here is derived from an EMBL/GenBank/DDBJ whole genome shotgun (WGS) entry which is preliminary data.</text>
</comment>
<keyword evidence="2" id="KW-1185">Reference proteome</keyword>
<accession>A0A6L9LC96</accession>
<organism evidence="1 2">
    <name type="scientific">Spirosoma terrae</name>
    <dbReference type="NCBI Taxonomy" id="1968276"/>
    <lineage>
        <taxon>Bacteria</taxon>
        <taxon>Pseudomonadati</taxon>
        <taxon>Bacteroidota</taxon>
        <taxon>Cytophagia</taxon>
        <taxon>Cytophagales</taxon>
        <taxon>Cytophagaceae</taxon>
        <taxon>Spirosoma</taxon>
    </lineage>
</organism>
<proteinExistence type="predicted"/>
<dbReference type="RefSeq" id="WP_163952388.1">
    <property type="nucleotide sequence ID" value="NZ_JAAFZH010000010.1"/>
</dbReference>
<dbReference type="EMBL" id="JAAFZH010000010">
    <property type="protein sequence ID" value="NDU97187.1"/>
    <property type="molecule type" value="Genomic_DNA"/>
</dbReference>
<dbReference type="Proteomes" id="UP000474175">
    <property type="component" value="Unassembled WGS sequence"/>
</dbReference>
<dbReference type="AlphaFoldDB" id="A0A6L9LC96"/>
<name>A0A6L9LC96_9BACT</name>
<evidence type="ECO:0000313" key="1">
    <source>
        <dbReference type="EMBL" id="NDU97187.1"/>
    </source>
</evidence>
<reference evidence="1 2" key="1">
    <citation type="submission" date="2020-02" db="EMBL/GenBank/DDBJ databases">
        <title>Draft genome sequence of two Spirosoma agri KCTC 52727 and Spirosoma terrae KCTC 52035.</title>
        <authorList>
            <person name="Rojas J."/>
            <person name="Ambika Manirajan B."/>
            <person name="Suarez C."/>
            <person name="Ratering S."/>
            <person name="Schnell S."/>
        </authorList>
    </citation>
    <scope>NUCLEOTIDE SEQUENCE [LARGE SCALE GENOMIC DNA]</scope>
    <source>
        <strain evidence="1 2">KCTC 52035</strain>
    </source>
</reference>
<evidence type="ECO:0008006" key="3">
    <source>
        <dbReference type="Google" id="ProtNLM"/>
    </source>
</evidence>